<proteinExistence type="predicted"/>
<name>A0A4C1WZK9_EUMVA</name>
<gene>
    <name evidence="2" type="ORF">EVAR_91463_1</name>
</gene>
<feature type="compositionally biased region" description="Basic and acidic residues" evidence="1">
    <location>
        <begin position="1"/>
        <end position="13"/>
    </location>
</feature>
<evidence type="ECO:0000313" key="3">
    <source>
        <dbReference type="Proteomes" id="UP000299102"/>
    </source>
</evidence>
<evidence type="ECO:0000313" key="2">
    <source>
        <dbReference type="EMBL" id="GBP56811.1"/>
    </source>
</evidence>
<comment type="caution">
    <text evidence="2">The sequence shown here is derived from an EMBL/GenBank/DDBJ whole genome shotgun (WGS) entry which is preliminary data.</text>
</comment>
<dbReference type="EMBL" id="BGZK01000701">
    <property type="protein sequence ID" value="GBP56811.1"/>
    <property type="molecule type" value="Genomic_DNA"/>
</dbReference>
<reference evidence="2 3" key="1">
    <citation type="journal article" date="2019" name="Commun. Biol.">
        <title>The bagworm genome reveals a unique fibroin gene that provides high tensile strength.</title>
        <authorList>
            <person name="Kono N."/>
            <person name="Nakamura H."/>
            <person name="Ohtoshi R."/>
            <person name="Tomita M."/>
            <person name="Numata K."/>
            <person name="Arakawa K."/>
        </authorList>
    </citation>
    <scope>NUCLEOTIDE SEQUENCE [LARGE SCALE GENOMIC DNA]</scope>
</reference>
<keyword evidence="3" id="KW-1185">Reference proteome</keyword>
<organism evidence="2 3">
    <name type="scientific">Eumeta variegata</name>
    <name type="common">Bagworm moth</name>
    <name type="synonym">Eumeta japonica</name>
    <dbReference type="NCBI Taxonomy" id="151549"/>
    <lineage>
        <taxon>Eukaryota</taxon>
        <taxon>Metazoa</taxon>
        <taxon>Ecdysozoa</taxon>
        <taxon>Arthropoda</taxon>
        <taxon>Hexapoda</taxon>
        <taxon>Insecta</taxon>
        <taxon>Pterygota</taxon>
        <taxon>Neoptera</taxon>
        <taxon>Endopterygota</taxon>
        <taxon>Lepidoptera</taxon>
        <taxon>Glossata</taxon>
        <taxon>Ditrysia</taxon>
        <taxon>Tineoidea</taxon>
        <taxon>Psychidae</taxon>
        <taxon>Oiketicinae</taxon>
        <taxon>Eumeta</taxon>
    </lineage>
</organism>
<sequence length="162" mass="17484">MERDWFDGRRKGVSEPPELSPTGRKATAEAATSRLYSIRVRCGGVFEGAQFTRGESFSERASRGYHLTPVLGACRGNCDAARALLESHSTSTLVKASRVTRTSGKGSSDPCFCNPHDVNGGTINCSRPVRAPLFCPWLQIRRSRRSGAAAIRSVLQALTAGI</sequence>
<dbReference type="Proteomes" id="UP000299102">
    <property type="component" value="Unassembled WGS sequence"/>
</dbReference>
<feature type="region of interest" description="Disordered" evidence="1">
    <location>
        <begin position="1"/>
        <end position="25"/>
    </location>
</feature>
<evidence type="ECO:0000256" key="1">
    <source>
        <dbReference type="SAM" id="MobiDB-lite"/>
    </source>
</evidence>
<protein>
    <submittedName>
        <fullName evidence="2">Uncharacterized protein</fullName>
    </submittedName>
</protein>
<accession>A0A4C1WZK9</accession>
<dbReference type="AlphaFoldDB" id="A0A4C1WZK9"/>